<evidence type="ECO:0000256" key="5">
    <source>
        <dbReference type="PIRSR" id="PIRSR607724-2"/>
    </source>
</evidence>
<evidence type="ECO:0000256" key="3">
    <source>
        <dbReference type="ARBA" id="ARBA00022801"/>
    </source>
</evidence>
<dbReference type="PANTHER" id="PTHR12837">
    <property type="entry name" value="POLY ADP-RIBOSE GLYCOHYDROLASE"/>
    <property type="match status" value="1"/>
</dbReference>
<feature type="domain" description="PARG catalytic Macro" evidence="7">
    <location>
        <begin position="523"/>
        <end position="606"/>
    </location>
</feature>
<evidence type="ECO:0000259" key="8">
    <source>
        <dbReference type="Pfam" id="PF20811"/>
    </source>
</evidence>
<dbReference type="eggNOG" id="KOG2064">
    <property type="taxonomic scope" value="Eukaryota"/>
</dbReference>
<dbReference type="EMBL" id="LN714482">
    <property type="protein sequence ID" value="CEL66701.1"/>
    <property type="molecule type" value="Genomic_DNA"/>
</dbReference>
<evidence type="ECO:0000256" key="4">
    <source>
        <dbReference type="PIRSR" id="PIRSR607724-1"/>
    </source>
</evidence>
<dbReference type="AlphaFoldDB" id="F0VG77"/>
<comment type="similarity">
    <text evidence="1">Belongs to the poly(ADP-ribose) glycohydrolase family.</text>
</comment>
<feature type="region of interest" description="Disordered" evidence="6">
    <location>
        <begin position="103"/>
        <end position="131"/>
    </location>
</feature>
<gene>
    <name evidence="10" type="ORF">BN1204_025100</name>
    <name evidence="9" type="ORF">NCLIV_025100</name>
</gene>
<dbReference type="OrthoDB" id="331427at2759"/>
<feature type="region of interest" description="Disordered" evidence="6">
    <location>
        <begin position="38"/>
        <end position="83"/>
    </location>
</feature>
<dbReference type="GO" id="GO:1990966">
    <property type="term" value="P:ATP generation from poly-ADP-D-ribose"/>
    <property type="evidence" value="ECO:0007669"/>
    <property type="project" value="TreeGrafter"/>
</dbReference>
<dbReference type="EC" id="3.2.1.143" evidence="2"/>
<dbReference type="InterPro" id="IPR048362">
    <property type="entry name" value="PARG_helical"/>
</dbReference>
<feature type="binding site" evidence="5">
    <location>
        <position position="542"/>
    </location>
    <ligand>
        <name>substrate</name>
    </ligand>
</feature>
<dbReference type="EMBL" id="FR823389">
    <property type="protein sequence ID" value="CBZ52721.1"/>
    <property type="molecule type" value="Genomic_DNA"/>
</dbReference>
<feature type="compositionally biased region" description="Basic and acidic residues" evidence="6">
    <location>
        <begin position="696"/>
        <end position="734"/>
    </location>
</feature>
<feature type="binding site" evidence="5">
    <location>
        <position position="597"/>
    </location>
    <ligand>
        <name>substrate</name>
    </ligand>
</feature>
<feature type="domain" description="PARG catalytic Macro" evidence="7">
    <location>
        <begin position="758"/>
        <end position="881"/>
    </location>
</feature>
<reference evidence="9" key="1">
    <citation type="submission" date="2011-02" db="EMBL/GenBank/DDBJ databases">
        <authorList>
            <person name="Aslett M."/>
        </authorList>
    </citation>
    <scope>NUCLEOTIDE SEQUENCE</scope>
    <source>
        <strain evidence="9">Liverpool</strain>
    </source>
</reference>
<evidence type="ECO:0000256" key="6">
    <source>
        <dbReference type="SAM" id="MobiDB-lite"/>
    </source>
</evidence>
<dbReference type="GO" id="GO:0004649">
    <property type="term" value="F:poly(ADP-ribose) glycohydrolase activity"/>
    <property type="evidence" value="ECO:0007669"/>
    <property type="project" value="UniProtKB-EC"/>
</dbReference>
<sequence>MKKQFLLFHHLPPPCGYWQAAAGVLRRSLAAYYPSAFEASRTSEHRRDEGEGTSDKRDRETATRLSGASDRLPASSVQRDRGLSPQELAQLLVDLQVEMRLRQTMAPKNATSKDENKPSEGETARPPPSLPFFKPQFYSKVEGLFRRLPPAVLEPFLSLALPRMMLLSLEAPRIFPSSSLPPSASFSCSIQRDLPLLSLATSEEACRASSLFSLEDGEEESEKRECRGSRQPAAVELTAGEGLALLSLAFFSLLPPPNLQPMRQLPDPNFMSLFEHAGNDQLNKLHCYVRYFIAMTTAVAKYHDVCRANGLPLYLLAPPHLLSRASAPFPDFADRLSRLLTEEVSKFSAAVKERNRGEERKEDGRCESELDTAQGPSSSLLFLPAPSSVCSSVCGQQRQGPFFLRMPCCAVLRSLRLSRTCASLAPLSPSSPQRPASSESGLYSEATALGDTRGHSPADAPAKRRRVAAAETGAEDTPAQTTEELDFLSLPLTPPQCVAVTIDSLAERETPLLPLQELREKAEAEKGIDSAVDLELMADFANQWIGGGALYRGCVQEEIFFATHPELLLLRLFQQRLAVNESCAMSGAMKFSRHSGYAESFTCLLNSHAPSSAARGPAVLQTQNSESALDARIPQPDWPWRVSVAASHSGGGQCAEERSGRERESALDADAEIQGVEDVDARPLLVFLKPWEAAETPDRAAENTANERENAGDKGERRESEGGEKASDRGDIDGRRRRVRSRLSGGVVGLEVCATLTALDAQRYAGVAGACGGEALMPGRQFEAPQMLREVNKVVAALSLSSAEDDKYAAYLQWKASRLEADQALDGAAVSPSEGPKRPFATGNWGCGVFKGDPQLKFLLQWLGASLAGRRLIYHAHGRPELIGRTRAPHAAFPESRGREKAGSAPQKERHDFPDALEDAQCPILLKSLVALLLRKQWTVGRLWRALVKGSVAGNALSKESPFTYIGRLALDEAHTTASSLPSADSPSSAS</sequence>
<feature type="binding site" evidence="5">
    <location>
        <position position="556"/>
    </location>
    <ligand>
        <name>substrate</name>
    </ligand>
</feature>
<feature type="compositionally biased region" description="Basic and acidic residues" evidence="6">
    <location>
        <begin position="351"/>
        <end position="368"/>
    </location>
</feature>
<dbReference type="PANTHER" id="PTHR12837:SF0">
    <property type="entry name" value="POLY(ADP-RIBOSE) GLYCOHYDROLASE"/>
    <property type="match status" value="1"/>
</dbReference>
<dbReference type="InterPro" id="IPR007724">
    <property type="entry name" value="Poly_GlycHdrlase"/>
</dbReference>
<feature type="region of interest" description="Disordered" evidence="6">
    <location>
        <begin position="885"/>
        <end position="911"/>
    </location>
</feature>
<dbReference type="GO" id="GO:0005975">
    <property type="term" value="P:carbohydrate metabolic process"/>
    <property type="evidence" value="ECO:0007669"/>
    <property type="project" value="InterPro"/>
</dbReference>
<dbReference type="GeneID" id="13445045"/>
<reference evidence="10" key="4">
    <citation type="journal article" date="2015" name="PLoS ONE">
        <title>Comprehensive Evaluation of Toxoplasma gondii VEG and Neospora caninum LIV Genomes with Tachyzoite Stage Transcriptome and Proteome Defines Novel Transcript Features.</title>
        <authorList>
            <person name="Ramaprasad A."/>
            <person name="Mourier T."/>
            <person name="Naeem R."/>
            <person name="Malas T.B."/>
            <person name="Moussa E."/>
            <person name="Panigrahi A."/>
            <person name="Vermont S.J."/>
            <person name="Otto T.D."/>
            <person name="Wastling J."/>
            <person name="Pain A."/>
        </authorList>
    </citation>
    <scope>NUCLEOTIDE SEQUENCE</scope>
    <source>
        <strain evidence="10">Liverpool</strain>
    </source>
</reference>
<feature type="region of interest" description="Disordered" evidence="6">
    <location>
        <begin position="695"/>
        <end position="737"/>
    </location>
</feature>
<dbReference type="InParanoid" id="F0VG77"/>
<dbReference type="Proteomes" id="UP000007494">
    <property type="component" value="Chromosome VIIb"/>
</dbReference>
<feature type="region of interest" description="Disordered" evidence="6">
    <location>
        <begin position="449"/>
        <end position="481"/>
    </location>
</feature>
<name>F0VG77_NEOCL</name>
<reference evidence="9" key="2">
    <citation type="submission" date="2011-03" db="EMBL/GenBank/DDBJ databases">
        <title>Comparative genomics and transcriptomics of Neospora caninum and Toxoplasma gondii.</title>
        <authorList>
            <person name="Reid A.J."/>
            <person name="Sohal A."/>
            <person name="Harris D."/>
            <person name="Quail M."/>
            <person name="Sanders M."/>
            <person name="Berriman M."/>
            <person name="Wastling J.M."/>
            <person name="Pain A."/>
        </authorList>
    </citation>
    <scope>NUCLEOTIDE SEQUENCE</scope>
    <source>
        <strain evidence="9">Liverpool</strain>
    </source>
</reference>
<evidence type="ECO:0000256" key="1">
    <source>
        <dbReference type="ARBA" id="ARBA00009545"/>
    </source>
</evidence>
<accession>F0VG77</accession>
<dbReference type="OMA" id="DFANQWI"/>
<dbReference type="GO" id="GO:0009225">
    <property type="term" value="P:nucleotide-sugar metabolic process"/>
    <property type="evidence" value="ECO:0007669"/>
    <property type="project" value="TreeGrafter"/>
</dbReference>
<dbReference type="RefSeq" id="XP_003882753.1">
    <property type="nucleotide sequence ID" value="XM_003882704.1"/>
</dbReference>
<dbReference type="GO" id="GO:0005634">
    <property type="term" value="C:nucleus"/>
    <property type="evidence" value="ECO:0007669"/>
    <property type="project" value="TreeGrafter"/>
</dbReference>
<feature type="compositionally biased region" description="Basic and acidic residues" evidence="6">
    <location>
        <begin position="111"/>
        <end position="123"/>
    </location>
</feature>
<feature type="active site" evidence="4">
    <location>
        <position position="557"/>
    </location>
</feature>
<feature type="active site" evidence="4">
    <location>
        <position position="539"/>
    </location>
</feature>
<dbReference type="VEuPathDB" id="ToxoDB:NCLIV_025100"/>
<evidence type="ECO:0000259" key="7">
    <source>
        <dbReference type="Pfam" id="PF05028"/>
    </source>
</evidence>
<dbReference type="Pfam" id="PF20811">
    <property type="entry name" value="PARG_cat_N"/>
    <property type="match status" value="1"/>
</dbReference>
<dbReference type="InterPro" id="IPR046372">
    <property type="entry name" value="PARG_cat_C"/>
</dbReference>
<keyword evidence="11" id="KW-1185">Reference proteome</keyword>
<evidence type="ECO:0000313" key="11">
    <source>
        <dbReference type="Proteomes" id="UP000007494"/>
    </source>
</evidence>
<feature type="region of interest" description="Disordered" evidence="6">
    <location>
        <begin position="644"/>
        <end position="674"/>
    </location>
</feature>
<dbReference type="GO" id="GO:0006282">
    <property type="term" value="P:regulation of DNA repair"/>
    <property type="evidence" value="ECO:0007669"/>
    <property type="project" value="InterPro"/>
</dbReference>
<keyword evidence="3 10" id="KW-0378">Hydrolase</keyword>
<dbReference type="GO" id="GO:0005737">
    <property type="term" value="C:cytoplasm"/>
    <property type="evidence" value="ECO:0007669"/>
    <property type="project" value="TreeGrafter"/>
</dbReference>
<organism evidence="9 11">
    <name type="scientific">Neospora caninum (strain Liverpool)</name>
    <dbReference type="NCBI Taxonomy" id="572307"/>
    <lineage>
        <taxon>Eukaryota</taxon>
        <taxon>Sar</taxon>
        <taxon>Alveolata</taxon>
        <taxon>Apicomplexa</taxon>
        <taxon>Conoidasida</taxon>
        <taxon>Coccidia</taxon>
        <taxon>Eucoccidiorida</taxon>
        <taxon>Eimeriorina</taxon>
        <taxon>Sarcocystidae</taxon>
        <taxon>Neospora</taxon>
    </lineage>
</organism>
<evidence type="ECO:0000313" key="9">
    <source>
        <dbReference type="EMBL" id="CBZ52721.1"/>
    </source>
</evidence>
<feature type="region of interest" description="Disordered" evidence="6">
    <location>
        <begin position="351"/>
        <end position="377"/>
    </location>
</feature>
<proteinExistence type="inferred from homology"/>
<feature type="domain" description="PARG helical" evidence="8">
    <location>
        <begin position="156"/>
        <end position="296"/>
    </location>
</feature>
<evidence type="ECO:0000313" key="10">
    <source>
        <dbReference type="EMBL" id="CEL66701.1"/>
    </source>
</evidence>
<feature type="compositionally biased region" description="Basic and acidic residues" evidence="6">
    <location>
        <begin position="41"/>
        <end position="62"/>
    </location>
</feature>
<evidence type="ECO:0000256" key="2">
    <source>
        <dbReference type="ARBA" id="ARBA00012255"/>
    </source>
</evidence>
<feature type="compositionally biased region" description="Basic and acidic residues" evidence="6">
    <location>
        <begin position="896"/>
        <end position="911"/>
    </location>
</feature>
<feature type="active site" evidence="4">
    <location>
        <position position="558"/>
    </location>
</feature>
<dbReference type="Pfam" id="PF05028">
    <property type="entry name" value="PARG_cat_C"/>
    <property type="match status" value="2"/>
</dbReference>
<protein>
    <recommendedName>
        <fullName evidence="2">poly(ADP-ribose) glycohydrolase</fullName>
        <ecNumber evidence="2">3.2.1.143</ecNumber>
    </recommendedName>
</protein>
<reference evidence="11" key="3">
    <citation type="journal article" date="2012" name="PLoS Pathog.">
        <title>Comparative genomics of the apicomplexan parasites Toxoplasma gondii and Neospora caninum: Coccidia differing in host range and transmission strategy.</title>
        <authorList>
            <person name="Reid A.J."/>
            <person name="Vermont S.J."/>
            <person name="Cotton J.A."/>
            <person name="Harris D."/>
            <person name="Hill-Cawthorne G.A."/>
            <person name="Konen-Waisman S."/>
            <person name="Latham S.M."/>
            <person name="Mourier T."/>
            <person name="Norton R."/>
            <person name="Quail M.A."/>
            <person name="Sanders M."/>
            <person name="Shanmugam D."/>
            <person name="Sohal A."/>
            <person name="Wasmuth J.D."/>
            <person name="Brunk B."/>
            <person name="Grigg M.E."/>
            <person name="Howard J.C."/>
            <person name="Parkinson J."/>
            <person name="Roos D.S."/>
            <person name="Trees A.J."/>
            <person name="Berriman M."/>
            <person name="Pain A."/>
            <person name="Wastling J.M."/>
        </authorList>
    </citation>
    <scope>NUCLEOTIDE SEQUENCE [LARGE SCALE GENOMIC DNA]</scope>
    <source>
        <strain evidence="11">Liverpool</strain>
    </source>
</reference>
<feature type="compositionally biased region" description="Basic and acidic residues" evidence="6">
    <location>
        <begin position="655"/>
        <end position="666"/>
    </location>
</feature>